<sequence>MEMAREEKNIACLGTRFHHHTLLMDSQILALSLSLSLSLNLCECSAMIYNSWNRREKGTSVYMSLHNCPFLSLALPYDIRSDYCNWVLKCSPYPERATLVNQACWKSLPNIALC</sequence>
<comment type="caution">
    <text evidence="1">The sequence shown here is derived from an EMBL/GenBank/DDBJ whole genome shotgun (WGS) entry which is preliminary data.</text>
</comment>
<dbReference type="Proteomes" id="UP000825935">
    <property type="component" value="Chromosome 11"/>
</dbReference>
<gene>
    <name evidence="1" type="ORF">KP509_11G080100</name>
</gene>
<organism evidence="1 2">
    <name type="scientific">Ceratopteris richardii</name>
    <name type="common">Triangle waterfern</name>
    <dbReference type="NCBI Taxonomy" id="49495"/>
    <lineage>
        <taxon>Eukaryota</taxon>
        <taxon>Viridiplantae</taxon>
        <taxon>Streptophyta</taxon>
        <taxon>Embryophyta</taxon>
        <taxon>Tracheophyta</taxon>
        <taxon>Polypodiopsida</taxon>
        <taxon>Polypodiidae</taxon>
        <taxon>Polypodiales</taxon>
        <taxon>Pteridineae</taxon>
        <taxon>Pteridaceae</taxon>
        <taxon>Parkerioideae</taxon>
        <taxon>Ceratopteris</taxon>
    </lineage>
</organism>
<dbReference type="AlphaFoldDB" id="A0A8T2TWK7"/>
<keyword evidence="2" id="KW-1185">Reference proteome</keyword>
<reference evidence="1" key="1">
    <citation type="submission" date="2021-08" db="EMBL/GenBank/DDBJ databases">
        <title>WGS assembly of Ceratopteris richardii.</title>
        <authorList>
            <person name="Marchant D.B."/>
            <person name="Chen G."/>
            <person name="Jenkins J."/>
            <person name="Shu S."/>
            <person name="Leebens-Mack J."/>
            <person name="Grimwood J."/>
            <person name="Schmutz J."/>
            <person name="Soltis P."/>
            <person name="Soltis D."/>
            <person name="Chen Z.-H."/>
        </authorList>
    </citation>
    <scope>NUCLEOTIDE SEQUENCE</scope>
    <source>
        <strain evidence="1">Whitten #5841</strain>
        <tissue evidence="1">Leaf</tissue>
    </source>
</reference>
<evidence type="ECO:0000313" key="2">
    <source>
        <dbReference type="Proteomes" id="UP000825935"/>
    </source>
</evidence>
<name>A0A8T2TWK7_CERRI</name>
<accession>A0A8T2TWK7</accession>
<protein>
    <submittedName>
        <fullName evidence="1">Uncharacterized protein</fullName>
    </submittedName>
</protein>
<proteinExistence type="predicted"/>
<dbReference type="EMBL" id="CM035416">
    <property type="protein sequence ID" value="KAH7425973.1"/>
    <property type="molecule type" value="Genomic_DNA"/>
</dbReference>
<evidence type="ECO:0000313" key="1">
    <source>
        <dbReference type="EMBL" id="KAH7425973.1"/>
    </source>
</evidence>